<dbReference type="InterPro" id="IPR001254">
    <property type="entry name" value="Trypsin_dom"/>
</dbReference>
<gene>
    <name evidence="4" type="ORF">AFUS01_LOCUS37481</name>
</gene>
<dbReference type="AlphaFoldDB" id="A0A8J2LSN1"/>
<feature type="domain" description="Peptidase S1" evidence="3">
    <location>
        <begin position="8"/>
        <end position="118"/>
    </location>
</feature>
<feature type="non-terminal residue" evidence="4">
    <location>
        <position position="121"/>
    </location>
</feature>
<accession>A0A8J2LSN1</accession>
<feature type="non-terminal residue" evidence="4">
    <location>
        <position position="1"/>
    </location>
</feature>
<dbReference type="EMBL" id="CAJVCH010543765">
    <property type="protein sequence ID" value="CAG7827495.1"/>
    <property type="molecule type" value="Genomic_DNA"/>
</dbReference>
<evidence type="ECO:0000256" key="1">
    <source>
        <dbReference type="ARBA" id="ARBA00023157"/>
    </source>
</evidence>
<evidence type="ECO:0000256" key="2">
    <source>
        <dbReference type="ARBA" id="ARBA00024195"/>
    </source>
</evidence>
<name>A0A8J2LSN1_9HEXA</name>
<dbReference type="GO" id="GO:0006508">
    <property type="term" value="P:proteolysis"/>
    <property type="evidence" value="ECO:0007669"/>
    <property type="project" value="InterPro"/>
</dbReference>
<organism evidence="4 5">
    <name type="scientific">Allacma fusca</name>
    <dbReference type="NCBI Taxonomy" id="39272"/>
    <lineage>
        <taxon>Eukaryota</taxon>
        <taxon>Metazoa</taxon>
        <taxon>Ecdysozoa</taxon>
        <taxon>Arthropoda</taxon>
        <taxon>Hexapoda</taxon>
        <taxon>Collembola</taxon>
        <taxon>Symphypleona</taxon>
        <taxon>Sminthuridae</taxon>
        <taxon>Allacma</taxon>
    </lineage>
</organism>
<comment type="similarity">
    <text evidence="2">Belongs to the peptidase S1 family. CLIP subfamily.</text>
</comment>
<keyword evidence="1" id="KW-1015">Disulfide bond</keyword>
<reference evidence="4" key="1">
    <citation type="submission" date="2021-06" db="EMBL/GenBank/DDBJ databases">
        <authorList>
            <person name="Hodson N. C."/>
            <person name="Mongue J. A."/>
            <person name="Jaron S. K."/>
        </authorList>
    </citation>
    <scope>NUCLEOTIDE SEQUENCE</scope>
</reference>
<keyword evidence="5" id="KW-1185">Reference proteome</keyword>
<dbReference type="InterPro" id="IPR051487">
    <property type="entry name" value="Ser/Thr_Proteases_Immune/Dev"/>
</dbReference>
<evidence type="ECO:0000313" key="5">
    <source>
        <dbReference type="Proteomes" id="UP000708208"/>
    </source>
</evidence>
<dbReference type="Proteomes" id="UP000708208">
    <property type="component" value="Unassembled WGS sequence"/>
</dbReference>
<sequence>RKPGQNAESEMQVLLNEHDVSKVNPLPSGRIRAAVREIIIHPKYDKITYDYDIALLQLDTSIDFELQNPHCKNSTSQFARMENEFDAQFVPVCLPFKARDLDLENQEGIVTGWGLTQEGFY</sequence>
<dbReference type="PANTHER" id="PTHR24256">
    <property type="entry name" value="TRYPTASE-RELATED"/>
    <property type="match status" value="1"/>
</dbReference>
<dbReference type="Pfam" id="PF00089">
    <property type="entry name" value="Trypsin"/>
    <property type="match status" value="1"/>
</dbReference>
<protein>
    <recommendedName>
        <fullName evidence="3">Peptidase S1 domain-containing protein</fullName>
    </recommendedName>
</protein>
<dbReference type="OrthoDB" id="8250810at2759"/>
<dbReference type="GO" id="GO:0004252">
    <property type="term" value="F:serine-type endopeptidase activity"/>
    <property type="evidence" value="ECO:0007669"/>
    <property type="project" value="InterPro"/>
</dbReference>
<comment type="caution">
    <text evidence="4">The sequence shown here is derived from an EMBL/GenBank/DDBJ whole genome shotgun (WGS) entry which is preliminary data.</text>
</comment>
<evidence type="ECO:0000259" key="3">
    <source>
        <dbReference type="Pfam" id="PF00089"/>
    </source>
</evidence>
<evidence type="ECO:0000313" key="4">
    <source>
        <dbReference type="EMBL" id="CAG7827495.1"/>
    </source>
</evidence>
<proteinExistence type="inferred from homology"/>